<accession>A0A0D3BTQ4</accession>
<proteinExistence type="predicted"/>
<dbReference type="Proteomes" id="UP000032141">
    <property type="component" value="Chromosome C4"/>
</dbReference>
<reference evidence="1" key="2">
    <citation type="submission" date="2015-03" db="UniProtKB">
        <authorList>
            <consortium name="EnsemblPlants"/>
        </authorList>
    </citation>
    <scope>IDENTIFICATION</scope>
</reference>
<protein>
    <submittedName>
        <fullName evidence="1">Uncharacterized protein</fullName>
    </submittedName>
</protein>
<evidence type="ECO:0000313" key="2">
    <source>
        <dbReference type="Proteomes" id="UP000032141"/>
    </source>
</evidence>
<sequence>MILSKEIDQHCSKEIDRHCSRKRGGKRKKIQGRRLDIPEAIDDNMPLSVDKASRVSIDRHLIVSIDAHHQRSVDSTSSTTIDCHFIVSIDTEQEPKLASNTKPNTTACLGAWYTWDRILQTSLEEVMILSFKSCESLLFSNFFQRDCPSVLLEDKQKELHRRVRCLAMDGDLPTVRLSPCFDARYRFTLAFQYHQFKVNRHPVAEVMYVLLKCGQSASQEKAVEEMKDCRSITQH</sequence>
<reference evidence="1 2" key="1">
    <citation type="journal article" date="2014" name="Genome Biol.">
        <title>Transcriptome and methylome profiling reveals relics of genome dominance in the mesopolyploid Brassica oleracea.</title>
        <authorList>
            <person name="Parkin I.A."/>
            <person name="Koh C."/>
            <person name="Tang H."/>
            <person name="Robinson S.J."/>
            <person name="Kagale S."/>
            <person name="Clarke W.E."/>
            <person name="Town C.D."/>
            <person name="Nixon J."/>
            <person name="Krishnakumar V."/>
            <person name="Bidwell S.L."/>
            <person name="Denoeud F."/>
            <person name="Belcram H."/>
            <person name="Links M.G."/>
            <person name="Just J."/>
            <person name="Clarke C."/>
            <person name="Bender T."/>
            <person name="Huebert T."/>
            <person name="Mason A.S."/>
            <person name="Pires J.C."/>
            <person name="Barker G."/>
            <person name="Moore J."/>
            <person name="Walley P.G."/>
            <person name="Manoli S."/>
            <person name="Batley J."/>
            <person name="Edwards D."/>
            <person name="Nelson M.N."/>
            <person name="Wang X."/>
            <person name="Paterson A.H."/>
            <person name="King G."/>
            <person name="Bancroft I."/>
            <person name="Chalhoub B."/>
            <person name="Sharpe A.G."/>
        </authorList>
    </citation>
    <scope>NUCLEOTIDE SEQUENCE</scope>
    <source>
        <strain evidence="1 2">cv. TO1000</strain>
    </source>
</reference>
<dbReference type="HOGENOM" id="CLU_103104_0_0_1"/>
<dbReference type="AlphaFoldDB" id="A0A0D3BTQ4"/>
<name>A0A0D3BTQ4_BRAOL</name>
<dbReference type="EnsemblPlants" id="Bo4g061080.1">
    <property type="protein sequence ID" value="Bo4g061080.1"/>
    <property type="gene ID" value="Bo4g061080"/>
</dbReference>
<dbReference type="Gramene" id="Bo4g061080.1">
    <property type="protein sequence ID" value="Bo4g061080.1"/>
    <property type="gene ID" value="Bo4g061080"/>
</dbReference>
<keyword evidence="2" id="KW-1185">Reference proteome</keyword>
<evidence type="ECO:0000313" key="1">
    <source>
        <dbReference type="EnsemblPlants" id="Bo4g061080.1"/>
    </source>
</evidence>
<organism evidence="1 2">
    <name type="scientific">Brassica oleracea var. oleracea</name>
    <dbReference type="NCBI Taxonomy" id="109376"/>
    <lineage>
        <taxon>Eukaryota</taxon>
        <taxon>Viridiplantae</taxon>
        <taxon>Streptophyta</taxon>
        <taxon>Embryophyta</taxon>
        <taxon>Tracheophyta</taxon>
        <taxon>Spermatophyta</taxon>
        <taxon>Magnoliopsida</taxon>
        <taxon>eudicotyledons</taxon>
        <taxon>Gunneridae</taxon>
        <taxon>Pentapetalae</taxon>
        <taxon>rosids</taxon>
        <taxon>malvids</taxon>
        <taxon>Brassicales</taxon>
        <taxon>Brassicaceae</taxon>
        <taxon>Brassiceae</taxon>
        <taxon>Brassica</taxon>
    </lineage>
</organism>